<dbReference type="CDD" id="cd18186">
    <property type="entry name" value="BTB_POZ_ZBTB_KLHL-like"/>
    <property type="match status" value="1"/>
</dbReference>
<sequence>MDSLTFNPRALVDRLDRARETGEFTDFTFACNGRNIQVHKVIICTQSPVFRAACAGPFKEAISGTYDLTSHQPDMIQLMVDYLYTGDYSVDDNKADDERTTYHSSDLSTHAIMYALGDEYDIEGLRDLSAKKYSLSLERDINIDDFLLSIPYVYSLTLETSRDLRDPALEFARTQLRTTQTDVRDAFDDLVLECPEFLKELLYYCIQSPFLGYCPCTGPMDKVPIEAQGYRCKGCGRCGASLMRPV</sequence>
<dbReference type="Pfam" id="PF00651">
    <property type="entry name" value="BTB"/>
    <property type="match status" value="1"/>
</dbReference>
<dbReference type="OrthoDB" id="6359816at2759"/>
<dbReference type="PANTHER" id="PTHR47843">
    <property type="entry name" value="BTB DOMAIN-CONTAINING PROTEIN-RELATED"/>
    <property type="match status" value="1"/>
</dbReference>
<gene>
    <name evidence="2" type="ORF">F53441_11740</name>
</gene>
<accession>A0A8H4NLB2</accession>
<organism evidence="2 3">
    <name type="scientific">Fusarium austroafricanum</name>
    <dbReference type="NCBI Taxonomy" id="2364996"/>
    <lineage>
        <taxon>Eukaryota</taxon>
        <taxon>Fungi</taxon>
        <taxon>Dikarya</taxon>
        <taxon>Ascomycota</taxon>
        <taxon>Pezizomycotina</taxon>
        <taxon>Sordariomycetes</taxon>
        <taxon>Hypocreomycetidae</taxon>
        <taxon>Hypocreales</taxon>
        <taxon>Nectriaceae</taxon>
        <taxon>Fusarium</taxon>
        <taxon>Fusarium concolor species complex</taxon>
    </lineage>
</organism>
<dbReference type="Proteomes" id="UP000605986">
    <property type="component" value="Unassembled WGS sequence"/>
</dbReference>
<dbReference type="PROSITE" id="PS50097">
    <property type="entry name" value="BTB"/>
    <property type="match status" value="1"/>
</dbReference>
<comment type="caution">
    <text evidence="2">The sequence shown here is derived from an EMBL/GenBank/DDBJ whole genome shotgun (WGS) entry which is preliminary data.</text>
</comment>
<evidence type="ECO:0000259" key="1">
    <source>
        <dbReference type="PROSITE" id="PS50097"/>
    </source>
</evidence>
<feature type="domain" description="BTB" evidence="1">
    <location>
        <begin position="25"/>
        <end position="92"/>
    </location>
</feature>
<keyword evidence="3" id="KW-1185">Reference proteome</keyword>
<evidence type="ECO:0000313" key="2">
    <source>
        <dbReference type="EMBL" id="KAF4442454.1"/>
    </source>
</evidence>
<dbReference type="SMART" id="SM00225">
    <property type="entry name" value="BTB"/>
    <property type="match status" value="1"/>
</dbReference>
<protein>
    <submittedName>
        <fullName evidence="2">Kelch-like protein 21</fullName>
    </submittedName>
</protein>
<dbReference type="AlphaFoldDB" id="A0A8H4NLB2"/>
<dbReference type="PANTHER" id="PTHR47843:SF5">
    <property type="entry name" value="BTB_POZ DOMAIN PROTEIN"/>
    <property type="match status" value="1"/>
</dbReference>
<dbReference type="Gene3D" id="3.30.710.10">
    <property type="entry name" value="Potassium Channel Kv1.1, Chain A"/>
    <property type="match status" value="1"/>
</dbReference>
<name>A0A8H4NLB2_9HYPO</name>
<dbReference type="InterPro" id="IPR000210">
    <property type="entry name" value="BTB/POZ_dom"/>
</dbReference>
<dbReference type="InterPro" id="IPR011333">
    <property type="entry name" value="SKP1/BTB/POZ_sf"/>
</dbReference>
<evidence type="ECO:0000313" key="3">
    <source>
        <dbReference type="Proteomes" id="UP000605986"/>
    </source>
</evidence>
<proteinExistence type="predicted"/>
<reference evidence="2" key="1">
    <citation type="submission" date="2020-01" db="EMBL/GenBank/DDBJ databases">
        <title>Identification and distribution of gene clusters putatively required for synthesis of sphingolipid metabolism inhibitors in phylogenetically diverse species of the filamentous fungus Fusarium.</title>
        <authorList>
            <person name="Kim H.-S."/>
            <person name="Busman M."/>
            <person name="Brown D.W."/>
            <person name="Divon H."/>
            <person name="Uhlig S."/>
            <person name="Proctor R.H."/>
        </authorList>
    </citation>
    <scope>NUCLEOTIDE SEQUENCE</scope>
    <source>
        <strain evidence="2">NRRL 53441</strain>
    </source>
</reference>
<dbReference type="EMBL" id="JAADJG010000598">
    <property type="protein sequence ID" value="KAF4442454.1"/>
    <property type="molecule type" value="Genomic_DNA"/>
</dbReference>
<dbReference type="SUPFAM" id="SSF54695">
    <property type="entry name" value="POZ domain"/>
    <property type="match status" value="1"/>
</dbReference>